<evidence type="ECO:0000256" key="1">
    <source>
        <dbReference type="SAM" id="Phobius"/>
    </source>
</evidence>
<dbReference type="CDD" id="cd02440">
    <property type="entry name" value="AdoMet_MTases"/>
    <property type="match status" value="1"/>
</dbReference>
<dbReference type="PANTHER" id="PTHR43591:SF24">
    <property type="entry name" value="2-METHOXY-6-POLYPRENYL-1,4-BENZOQUINOL METHYLASE, MITOCHONDRIAL"/>
    <property type="match status" value="1"/>
</dbReference>
<keyword evidence="3" id="KW-0489">Methyltransferase</keyword>
<protein>
    <submittedName>
        <fullName evidence="3">Methyltransferase domain-containing protein</fullName>
    </submittedName>
</protein>
<organism evidence="3">
    <name type="scientific">Thermofilum pendens</name>
    <dbReference type="NCBI Taxonomy" id="2269"/>
    <lineage>
        <taxon>Archaea</taxon>
        <taxon>Thermoproteota</taxon>
        <taxon>Thermoprotei</taxon>
        <taxon>Thermofilales</taxon>
        <taxon>Thermofilaceae</taxon>
        <taxon>Thermofilum</taxon>
    </lineage>
</organism>
<name>A0A7C4D214_THEPE</name>
<feature type="domain" description="Methyltransferase type 11" evidence="2">
    <location>
        <begin position="64"/>
        <end position="148"/>
    </location>
</feature>
<evidence type="ECO:0000313" key="3">
    <source>
        <dbReference type="EMBL" id="HGM46614.1"/>
    </source>
</evidence>
<feature type="transmembrane region" description="Helical" evidence="1">
    <location>
        <begin position="210"/>
        <end position="230"/>
    </location>
</feature>
<dbReference type="GO" id="GO:0032259">
    <property type="term" value="P:methylation"/>
    <property type="evidence" value="ECO:0007669"/>
    <property type="project" value="UniProtKB-KW"/>
</dbReference>
<keyword evidence="3" id="KW-0808">Transferase</keyword>
<proteinExistence type="predicted"/>
<gene>
    <name evidence="3" type="ORF">ENU21_02515</name>
</gene>
<dbReference type="SUPFAM" id="SSF53335">
    <property type="entry name" value="S-adenosyl-L-methionine-dependent methyltransferases"/>
    <property type="match status" value="1"/>
</dbReference>
<keyword evidence="1" id="KW-1133">Transmembrane helix</keyword>
<dbReference type="Gene3D" id="3.40.50.150">
    <property type="entry name" value="Vaccinia Virus protein VP39"/>
    <property type="match status" value="1"/>
</dbReference>
<dbReference type="PANTHER" id="PTHR43591">
    <property type="entry name" value="METHYLTRANSFERASE"/>
    <property type="match status" value="1"/>
</dbReference>
<dbReference type="GO" id="GO:0008757">
    <property type="term" value="F:S-adenosylmethionine-dependent methyltransferase activity"/>
    <property type="evidence" value="ECO:0007669"/>
    <property type="project" value="InterPro"/>
</dbReference>
<keyword evidence="1" id="KW-0812">Transmembrane</keyword>
<feature type="transmembrane region" description="Helical" evidence="1">
    <location>
        <begin position="162"/>
        <end position="183"/>
    </location>
</feature>
<evidence type="ECO:0000259" key="2">
    <source>
        <dbReference type="Pfam" id="PF08241"/>
    </source>
</evidence>
<sequence>MSTGCSEDLREARGLPINMWLKVEETLRALFKSGAYRLGNAAMSMGLDSLARRHALSLPSGLVLDIGCGDGYYSRKLEERGAEVVCLDPLEDVLKEARTAHTVVAVAEYLPFRDGSFDFVLAMFSLRDFLDKPKGLWGMRKVSRKGAVVLDIFNPRSVLLRLLFWAYVAGVAPLLGFLASGVASRWRMLYPTLRYMPTAAALERGGGRTVLKLMGGILTVVFIPSVFQALPGNRSR</sequence>
<dbReference type="InterPro" id="IPR029063">
    <property type="entry name" value="SAM-dependent_MTases_sf"/>
</dbReference>
<dbReference type="InterPro" id="IPR013216">
    <property type="entry name" value="Methyltransf_11"/>
</dbReference>
<dbReference type="AlphaFoldDB" id="A0A7C4D214"/>
<accession>A0A7C4D214</accession>
<dbReference type="Pfam" id="PF08241">
    <property type="entry name" value="Methyltransf_11"/>
    <property type="match status" value="1"/>
</dbReference>
<keyword evidence="1" id="KW-0472">Membrane</keyword>
<dbReference type="EMBL" id="DTBQ01000070">
    <property type="protein sequence ID" value="HGM46614.1"/>
    <property type="molecule type" value="Genomic_DNA"/>
</dbReference>
<reference evidence="3" key="1">
    <citation type="journal article" date="2020" name="mSystems">
        <title>Genome- and Community-Level Interaction Insights into Carbon Utilization and Element Cycling Functions of Hydrothermarchaeota in Hydrothermal Sediment.</title>
        <authorList>
            <person name="Zhou Z."/>
            <person name="Liu Y."/>
            <person name="Xu W."/>
            <person name="Pan J."/>
            <person name="Luo Z.H."/>
            <person name="Li M."/>
        </authorList>
    </citation>
    <scope>NUCLEOTIDE SEQUENCE</scope>
    <source>
        <strain evidence="3">SpSt-649</strain>
    </source>
</reference>
<comment type="caution">
    <text evidence="3">The sequence shown here is derived from an EMBL/GenBank/DDBJ whole genome shotgun (WGS) entry which is preliminary data.</text>
</comment>